<feature type="region of interest" description="Disordered" evidence="1">
    <location>
        <begin position="34"/>
        <end position="59"/>
    </location>
</feature>
<feature type="region of interest" description="Disordered" evidence="1">
    <location>
        <begin position="1"/>
        <end position="21"/>
    </location>
</feature>
<evidence type="ECO:0000313" key="2">
    <source>
        <dbReference type="EMBL" id="KZV45488.1"/>
    </source>
</evidence>
<feature type="compositionally biased region" description="Polar residues" evidence="1">
    <location>
        <begin position="46"/>
        <end position="55"/>
    </location>
</feature>
<evidence type="ECO:0000256" key="1">
    <source>
        <dbReference type="SAM" id="MobiDB-lite"/>
    </source>
</evidence>
<dbReference type="EMBL" id="KQ996074">
    <property type="protein sequence ID" value="KZV45488.1"/>
    <property type="molecule type" value="Genomic_DNA"/>
</dbReference>
<keyword evidence="2" id="KW-0675">Receptor</keyword>
<dbReference type="Proteomes" id="UP000250235">
    <property type="component" value="Unassembled WGS sequence"/>
</dbReference>
<reference evidence="2 3" key="1">
    <citation type="journal article" date="2015" name="Proc. Natl. Acad. Sci. U.S.A.">
        <title>The resurrection genome of Boea hygrometrica: A blueprint for survival of dehydration.</title>
        <authorList>
            <person name="Xiao L."/>
            <person name="Yang G."/>
            <person name="Zhang L."/>
            <person name="Yang X."/>
            <person name="Zhao S."/>
            <person name="Ji Z."/>
            <person name="Zhou Q."/>
            <person name="Hu M."/>
            <person name="Wang Y."/>
            <person name="Chen M."/>
            <person name="Xu Y."/>
            <person name="Jin H."/>
            <person name="Xiao X."/>
            <person name="Hu G."/>
            <person name="Bao F."/>
            <person name="Hu Y."/>
            <person name="Wan P."/>
            <person name="Li L."/>
            <person name="Deng X."/>
            <person name="Kuang T."/>
            <person name="Xiang C."/>
            <person name="Zhu J.K."/>
            <person name="Oliver M.J."/>
            <person name="He Y."/>
        </authorList>
    </citation>
    <scope>NUCLEOTIDE SEQUENCE [LARGE SCALE GENOMIC DNA]</scope>
    <source>
        <strain evidence="3">cv. XS01</strain>
    </source>
</reference>
<keyword evidence="3" id="KW-1185">Reference proteome</keyword>
<protein>
    <submittedName>
        <fullName evidence="2">Putative inactive receptor kinase</fullName>
    </submittedName>
</protein>
<feature type="compositionally biased region" description="Polar residues" evidence="1">
    <location>
        <begin position="9"/>
        <end position="21"/>
    </location>
</feature>
<organism evidence="2 3">
    <name type="scientific">Dorcoceras hygrometricum</name>
    <dbReference type="NCBI Taxonomy" id="472368"/>
    <lineage>
        <taxon>Eukaryota</taxon>
        <taxon>Viridiplantae</taxon>
        <taxon>Streptophyta</taxon>
        <taxon>Embryophyta</taxon>
        <taxon>Tracheophyta</taxon>
        <taxon>Spermatophyta</taxon>
        <taxon>Magnoliopsida</taxon>
        <taxon>eudicotyledons</taxon>
        <taxon>Gunneridae</taxon>
        <taxon>Pentapetalae</taxon>
        <taxon>asterids</taxon>
        <taxon>lamiids</taxon>
        <taxon>Lamiales</taxon>
        <taxon>Gesneriaceae</taxon>
        <taxon>Didymocarpoideae</taxon>
        <taxon>Trichosporeae</taxon>
        <taxon>Loxocarpinae</taxon>
        <taxon>Dorcoceras</taxon>
    </lineage>
</organism>
<dbReference type="AlphaFoldDB" id="A0A2Z7CEY2"/>
<dbReference type="GO" id="GO:0016301">
    <property type="term" value="F:kinase activity"/>
    <property type="evidence" value="ECO:0007669"/>
    <property type="project" value="UniProtKB-KW"/>
</dbReference>
<sequence length="187" mass="21091">MYTIHMPQLTFTSHGPPRASTSLLKRLSPAPKFDQGLTPHLKDSFNLKSEPTNRSLPAPVAPLAIPKTLDIIPSRKERRDDVAYDTVQGTVQPSSYPSRPQSLCSRPLVLDLTSPQGLIMTSETLGRPLAAKHHKQCRTPSRKSVNTRYRDQRDEAEDDFLPFSFLKATNFPSFFRRIMSAARADFR</sequence>
<accession>A0A2Z7CEY2</accession>
<name>A0A2Z7CEY2_9LAMI</name>
<keyword evidence="2" id="KW-0808">Transferase</keyword>
<evidence type="ECO:0000313" key="3">
    <source>
        <dbReference type="Proteomes" id="UP000250235"/>
    </source>
</evidence>
<proteinExistence type="predicted"/>
<gene>
    <name evidence="2" type="ORF">F511_15855</name>
</gene>
<keyword evidence="2" id="KW-0418">Kinase</keyword>